<keyword evidence="5" id="KW-0829">Tyrosine-protein kinase</keyword>
<dbReference type="VEuPathDB" id="VectorBase:LLONM1_007949"/>
<dbReference type="PANTHER" id="PTHR45807:SF7">
    <property type="entry name" value="TYROSINE-PROTEIN KINASE HOPSCOTCH"/>
    <property type="match status" value="1"/>
</dbReference>
<dbReference type="GO" id="GO:0030154">
    <property type="term" value="P:cell differentiation"/>
    <property type="evidence" value="ECO:0007669"/>
    <property type="project" value="TreeGrafter"/>
</dbReference>
<dbReference type="PROSITE" id="PS00107">
    <property type="entry name" value="PROTEIN_KINASE_ATP"/>
    <property type="match status" value="1"/>
</dbReference>
<evidence type="ECO:0000313" key="8">
    <source>
        <dbReference type="EMBL" id="MBC1178375.1"/>
    </source>
</evidence>
<protein>
    <submittedName>
        <fullName evidence="8">Putative tyrosine-protein kinase hopscotch pogonomyrmex barbatus</fullName>
    </submittedName>
</protein>
<dbReference type="GO" id="GO:0005524">
    <property type="term" value="F:ATP binding"/>
    <property type="evidence" value="ECO:0007669"/>
    <property type="project" value="UniProtKB-UniRule"/>
</dbReference>
<dbReference type="GO" id="GO:0007259">
    <property type="term" value="P:cell surface receptor signaling pathway via JAK-STAT"/>
    <property type="evidence" value="ECO:0007669"/>
    <property type="project" value="TreeGrafter"/>
</dbReference>
<dbReference type="InterPro" id="IPR017441">
    <property type="entry name" value="Protein_kinase_ATP_BS"/>
</dbReference>
<dbReference type="GO" id="GO:0005829">
    <property type="term" value="C:cytosol"/>
    <property type="evidence" value="ECO:0007669"/>
    <property type="project" value="TreeGrafter"/>
</dbReference>
<evidence type="ECO:0000259" key="7">
    <source>
        <dbReference type="PROSITE" id="PS50011"/>
    </source>
</evidence>
<organism evidence="8">
    <name type="scientific">Lutzomyia longipalpis</name>
    <name type="common">Sand fly</name>
    <dbReference type="NCBI Taxonomy" id="7200"/>
    <lineage>
        <taxon>Eukaryota</taxon>
        <taxon>Metazoa</taxon>
        <taxon>Ecdysozoa</taxon>
        <taxon>Arthropoda</taxon>
        <taxon>Hexapoda</taxon>
        <taxon>Insecta</taxon>
        <taxon>Pterygota</taxon>
        <taxon>Neoptera</taxon>
        <taxon>Endopterygota</taxon>
        <taxon>Diptera</taxon>
        <taxon>Nematocera</taxon>
        <taxon>Psychodoidea</taxon>
        <taxon>Psychodidae</taxon>
        <taxon>Lutzomyia</taxon>
        <taxon>Lutzomyia</taxon>
    </lineage>
</organism>
<dbReference type="Gene3D" id="1.10.510.10">
    <property type="entry name" value="Transferase(Phosphotransferase) domain 1"/>
    <property type="match status" value="2"/>
</dbReference>
<dbReference type="GO" id="GO:0005126">
    <property type="term" value="F:cytokine receptor binding"/>
    <property type="evidence" value="ECO:0007669"/>
    <property type="project" value="TreeGrafter"/>
</dbReference>
<sequence>MGPLNKYLSRVTVTVSALLDIVYSLLKAIVYLQDHNMVHNNIRCASLFVMSNSHTDGDIYVRLGDPGFQASLSCHDIPWIPQEYHKGLDLSRYDLQTDIWACATTMWEIFSRGASPLSYISCFKNDQPPRLPKPKLCPDQLYDEIMCQGWVERELRFKPQSVLIKLHCIKQKSNIVYTDVETVSTTESQASGISAETEEVSLHQNGDHSIPSSGGSDLSINSDRHNGLVKTPNGLHPTHWLGRSDDGFFPKNIFKEKDYEILYQGQIGCGNYGNVFRGEVHEINDSTHRLKVAIKVLNIPQNASGMVDFENECKIMKKLNHPNIVQIFDCRTENPNNVEIVMEYVEKSSLDNYLKMKEIAKVKTAELLRFAKDIASGMEYLQLQKIVHRDLAARNVLVDRNERLKISDFGLARFVNIDGYYTCRDLDKKVPITWYAPETLSQMIYTVHSDVWSYGVTLYEIFSGGMDPCLLKGEQLSADSLLKLLNDGVRLQRPPYCPRNIYEKLMLPCWAQRKTLRPTFTTILDTIDKLTPEYGEEV</sequence>
<evidence type="ECO:0000256" key="5">
    <source>
        <dbReference type="ARBA" id="ARBA00023137"/>
    </source>
</evidence>
<feature type="domain" description="Protein kinase" evidence="7">
    <location>
        <begin position="1"/>
        <end position="177"/>
    </location>
</feature>
<dbReference type="GO" id="GO:0004715">
    <property type="term" value="F:non-membrane spanning protein tyrosine kinase activity"/>
    <property type="evidence" value="ECO:0007669"/>
    <property type="project" value="TreeGrafter"/>
</dbReference>
<dbReference type="Pfam" id="PF07714">
    <property type="entry name" value="PK_Tyr_Ser-Thr"/>
    <property type="match status" value="2"/>
</dbReference>
<evidence type="ECO:0000256" key="6">
    <source>
        <dbReference type="PROSITE-ProRule" id="PRU10141"/>
    </source>
</evidence>
<dbReference type="PROSITE" id="PS50011">
    <property type="entry name" value="PROTEIN_KINASE_DOM"/>
    <property type="match status" value="2"/>
</dbReference>
<dbReference type="InterPro" id="IPR008266">
    <property type="entry name" value="Tyr_kinase_AS"/>
</dbReference>
<dbReference type="PANTHER" id="PTHR45807">
    <property type="entry name" value="TYROSINE-PROTEIN KINASE HOPSCOTCH"/>
    <property type="match status" value="1"/>
</dbReference>
<dbReference type="EMBL" id="GITU01009672">
    <property type="protein sequence ID" value="MBC1178375.1"/>
    <property type="molecule type" value="Transcribed_RNA"/>
</dbReference>
<dbReference type="InterPro" id="IPR001245">
    <property type="entry name" value="Ser-Thr/Tyr_kinase_cat_dom"/>
</dbReference>
<dbReference type="PRINTS" id="PR00109">
    <property type="entry name" value="TYRKINASE"/>
</dbReference>
<dbReference type="InterPro" id="IPR011009">
    <property type="entry name" value="Kinase-like_dom_sf"/>
</dbReference>
<dbReference type="InterPro" id="IPR000719">
    <property type="entry name" value="Prot_kinase_dom"/>
</dbReference>
<dbReference type="GO" id="GO:0035556">
    <property type="term" value="P:intracellular signal transduction"/>
    <property type="evidence" value="ECO:0007669"/>
    <property type="project" value="TreeGrafter"/>
</dbReference>
<keyword evidence="2 6" id="KW-0547">Nucleotide-binding</keyword>
<evidence type="ECO:0000256" key="4">
    <source>
        <dbReference type="ARBA" id="ARBA00022840"/>
    </source>
</evidence>
<dbReference type="PROSITE" id="PS00109">
    <property type="entry name" value="PROTEIN_KINASE_TYR"/>
    <property type="match status" value="1"/>
</dbReference>
<proteinExistence type="predicted"/>
<keyword evidence="3 8" id="KW-0418">Kinase</keyword>
<dbReference type="InterPro" id="IPR051286">
    <property type="entry name" value="JAK"/>
</dbReference>
<keyword evidence="1" id="KW-0808">Transferase</keyword>
<dbReference type="SMART" id="SM00219">
    <property type="entry name" value="TyrKc"/>
    <property type="match status" value="1"/>
</dbReference>
<accession>A0A7G3B092</accession>
<keyword evidence="4 6" id="KW-0067">ATP-binding</keyword>
<evidence type="ECO:0000256" key="1">
    <source>
        <dbReference type="ARBA" id="ARBA00022679"/>
    </source>
</evidence>
<reference evidence="8" key="1">
    <citation type="journal article" date="2020" name="BMC">
        <title>Leishmania infection induces a limited differential gene expression in the sand fly midgut.</title>
        <authorList>
            <person name="Coutinho-Abreu I.V."/>
            <person name="Serafim T.D."/>
            <person name="Meneses C."/>
            <person name="Kamhawi S."/>
            <person name="Oliveira F."/>
            <person name="Valenzuela J.G."/>
        </authorList>
    </citation>
    <scope>NUCLEOTIDE SEQUENCE</scope>
    <source>
        <strain evidence="8">Jacobina</strain>
        <tissue evidence="8">Midgut</tissue>
    </source>
</reference>
<dbReference type="FunFam" id="1.10.510.10:FF:000554">
    <property type="entry name" value="Predicted protein"/>
    <property type="match status" value="1"/>
</dbReference>
<dbReference type="AlphaFoldDB" id="A0A7G3B092"/>
<dbReference type="CDD" id="cd00192">
    <property type="entry name" value="PTKc"/>
    <property type="match status" value="1"/>
</dbReference>
<evidence type="ECO:0000256" key="2">
    <source>
        <dbReference type="ARBA" id="ARBA00022741"/>
    </source>
</evidence>
<dbReference type="GO" id="GO:0019221">
    <property type="term" value="P:cytokine-mediated signaling pathway"/>
    <property type="evidence" value="ECO:0007669"/>
    <property type="project" value="TreeGrafter"/>
</dbReference>
<dbReference type="SUPFAM" id="SSF56112">
    <property type="entry name" value="Protein kinase-like (PK-like)"/>
    <property type="match status" value="2"/>
</dbReference>
<dbReference type="InterPro" id="IPR020635">
    <property type="entry name" value="Tyr_kinase_cat_dom"/>
</dbReference>
<feature type="binding site" evidence="6">
    <location>
        <position position="295"/>
    </location>
    <ligand>
        <name>ATP</name>
        <dbReference type="ChEBI" id="CHEBI:30616"/>
    </ligand>
</feature>
<name>A0A7G3B092_LUTLO</name>
<evidence type="ECO:0000256" key="3">
    <source>
        <dbReference type="ARBA" id="ARBA00022777"/>
    </source>
</evidence>
<feature type="domain" description="Protein kinase" evidence="7">
    <location>
        <begin position="261"/>
        <end position="534"/>
    </location>
</feature>